<dbReference type="InterPro" id="IPR025332">
    <property type="entry name" value="DUF4238"/>
</dbReference>
<name>G0IV45_CYCMS</name>
<dbReference type="AlphaFoldDB" id="G0IV45"/>
<evidence type="ECO:0000313" key="1">
    <source>
        <dbReference type="EMBL" id="AEL27036.1"/>
    </source>
</evidence>
<gene>
    <name evidence="1" type="ordered locus">Cycma_3312</name>
</gene>
<dbReference type="HOGENOM" id="CLU_079048_0_0_10"/>
<dbReference type="RefSeq" id="WP_014021326.1">
    <property type="nucleotide sequence ID" value="NC_015914.1"/>
</dbReference>
<dbReference type="KEGG" id="cmr:Cycma_3312"/>
<reference evidence="2" key="1">
    <citation type="submission" date="2011-07" db="EMBL/GenBank/DDBJ databases">
        <title>The complete genome of Cyclobacterium marinum DSM 745.</title>
        <authorList>
            <person name="Lucas S."/>
            <person name="Han J."/>
            <person name="Lapidus A."/>
            <person name="Bruce D."/>
            <person name="Goodwin L."/>
            <person name="Pitluck S."/>
            <person name="Peters L."/>
            <person name="Kyrpides N."/>
            <person name="Mavromatis K."/>
            <person name="Ivanova N."/>
            <person name="Ovchinnikova G."/>
            <person name="Chertkov O."/>
            <person name="Detter J.C."/>
            <person name="Tapia R."/>
            <person name="Han C."/>
            <person name="Land M."/>
            <person name="Hauser L."/>
            <person name="Markowitz V."/>
            <person name="Cheng J.-F."/>
            <person name="Hugenholtz P."/>
            <person name="Woyke T."/>
            <person name="Wu D."/>
            <person name="Tindall B."/>
            <person name="Schuetze A."/>
            <person name="Brambilla E."/>
            <person name="Klenk H.-P."/>
            <person name="Eisen J.A."/>
        </authorList>
    </citation>
    <scope>NUCLEOTIDE SEQUENCE [LARGE SCALE GENOMIC DNA]</scope>
    <source>
        <strain evidence="2">ATCC 25205 / DSM 745 / LMG 13164 / NCIMB 1802</strain>
    </source>
</reference>
<dbReference type="EMBL" id="CP002955">
    <property type="protein sequence ID" value="AEL27036.1"/>
    <property type="molecule type" value="Genomic_DNA"/>
</dbReference>
<evidence type="ECO:0000313" key="2">
    <source>
        <dbReference type="Proteomes" id="UP000001635"/>
    </source>
</evidence>
<evidence type="ECO:0008006" key="3">
    <source>
        <dbReference type="Google" id="ProtNLM"/>
    </source>
</evidence>
<organism evidence="1 2">
    <name type="scientific">Cyclobacterium marinum (strain ATCC 25205 / DSM 745 / LMG 13164 / NCIMB 1802)</name>
    <name type="common">Flectobacillus marinus</name>
    <dbReference type="NCBI Taxonomy" id="880070"/>
    <lineage>
        <taxon>Bacteria</taxon>
        <taxon>Pseudomonadati</taxon>
        <taxon>Bacteroidota</taxon>
        <taxon>Cytophagia</taxon>
        <taxon>Cytophagales</taxon>
        <taxon>Cyclobacteriaceae</taxon>
        <taxon>Cyclobacterium</taxon>
    </lineage>
</organism>
<dbReference type="Proteomes" id="UP000001635">
    <property type="component" value="Chromosome"/>
</dbReference>
<sequence>MGGPKKHHFVPKFLLKPWTYDEKNLWLYLKSNIEVSPRSASIADVGHEKNLYTSRGGDKSVETDFFSKIDGNASAVFKNIIENEKRKLDHEDKIPLIHFVNTFHIRSPELINEIRNFNNSGGKREKVEIKSNLTEKGNASRKVFEKDPHDDIPKIIRLFSTIGESTAMSKIYEHEFLKLISSNMMIYENNSKYDFITSDFPLRVINLSKEESFGVELPSLFGMILPLSPKLCLIISNDSDFITEIISFKQKEFVKQTNIETINTANNQIFSKEKTLKEFIKKHLRIA</sequence>
<proteinExistence type="predicted"/>
<keyword evidence="2" id="KW-1185">Reference proteome</keyword>
<dbReference type="OrthoDB" id="669645at2"/>
<protein>
    <recommendedName>
        <fullName evidence="3">DUF4238 domain-containing protein</fullName>
    </recommendedName>
</protein>
<dbReference type="Pfam" id="PF14022">
    <property type="entry name" value="DUF4238"/>
    <property type="match status" value="1"/>
</dbReference>
<accession>G0IV45</accession>